<proteinExistence type="evidence at transcript level"/>
<comment type="cofactor">
    <cofactor evidence="8">
        <name>heme</name>
        <dbReference type="ChEBI" id="CHEBI:30413"/>
    </cofactor>
</comment>
<dbReference type="GO" id="GO:0020037">
    <property type="term" value="F:heme binding"/>
    <property type="evidence" value="ECO:0007669"/>
    <property type="project" value="InterPro"/>
</dbReference>
<dbReference type="GO" id="GO:0016712">
    <property type="term" value="F:oxidoreductase activity, acting on paired donors, with incorporation or reduction of molecular oxygen, reduced flavin or flavoprotein as one donor, and incorporation of one atom of oxygen"/>
    <property type="evidence" value="ECO:0007669"/>
    <property type="project" value="UniProtKB-ARBA"/>
</dbReference>
<evidence type="ECO:0000256" key="4">
    <source>
        <dbReference type="ARBA" id="ARBA00022723"/>
    </source>
</evidence>
<dbReference type="GO" id="GO:0005506">
    <property type="term" value="F:iron ion binding"/>
    <property type="evidence" value="ECO:0007669"/>
    <property type="project" value="InterPro"/>
</dbReference>
<keyword evidence="7 9" id="KW-0503">Monooxygenase</keyword>
<dbReference type="PANTHER" id="PTHR47947:SF13">
    <property type="entry name" value="CYTOCHROME P450, FAMILY 81, SUBFAMILY K, POLYPEPTIDE 1-RELATED"/>
    <property type="match status" value="1"/>
</dbReference>
<dbReference type="InterPro" id="IPR002401">
    <property type="entry name" value="Cyt_P450_E_grp-I"/>
</dbReference>
<dbReference type="SUPFAM" id="SSF48264">
    <property type="entry name" value="Cytochrome P450"/>
    <property type="match status" value="1"/>
</dbReference>
<keyword evidence="4 8" id="KW-0479">Metal-binding</keyword>
<evidence type="ECO:0000256" key="3">
    <source>
        <dbReference type="ARBA" id="ARBA00022617"/>
    </source>
</evidence>
<keyword evidence="10" id="KW-0812">Transmembrane</keyword>
<dbReference type="FunFam" id="1.10.630.10:FF:000081">
    <property type="entry name" value="Cytochrome P450 CYP81N5"/>
    <property type="match status" value="1"/>
</dbReference>
<evidence type="ECO:0000256" key="7">
    <source>
        <dbReference type="ARBA" id="ARBA00023033"/>
    </source>
</evidence>
<evidence type="ECO:0000313" key="11">
    <source>
        <dbReference type="EMBL" id="AJD25195.1"/>
    </source>
</evidence>
<dbReference type="PRINTS" id="PR00385">
    <property type="entry name" value="P450"/>
</dbReference>
<dbReference type="EMBL" id="KP337701">
    <property type="protein sequence ID" value="AJD25195.1"/>
    <property type="molecule type" value="mRNA"/>
</dbReference>
<feature type="binding site" description="axial binding residue" evidence="8">
    <location>
        <position position="440"/>
    </location>
    <ligand>
        <name>heme</name>
        <dbReference type="ChEBI" id="CHEBI:30413"/>
    </ligand>
    <ligandPart>
        <name>Fe</name>
        <dbReference type="ChEBI" id="CHEBI:18248"/>
    </ligandPart>
</feature>
<dbReference type="GO" id="GO:0016020">
    <property type="term" value="C:membrane"/>
    <property type="evidence" value="ECO:0007669"/>
    <property type="project" value="UniProtKB-SubCell"/>
</dbReference>
<dbReference type="AlphaFoldDB" id="A0A0B4VSR9"/>
<protein>
    <submittedName>
        <fullName evidence="11">Cytochrome P450 CYP81C16</fullName>
    </submittedName>
</protein>
<dbReference type="PANTHER" id="PTHR47947">
    <property type="entry name" value="CYTOCHROME P450 82C3-RELATED"/>
    <property type="match status" value="1"/>
</dbReference>
<dbReference type="GO" id="GO:0016114">
    <property type="term" value="P:terpenoid biosynthetic process"/>
    <property type="evidence" value="ECO:0007669"/>
    <property type="project" value="UniProtKB-ARBA"/>
</dbReference>
<accession>A0A0B4VSR9</accession>
<feature type="transmembrane region" description="Helical" evidence="10">
    <location>
        <begin position="6"/>
        <end position="24"/>
    </location>
</feature>
<comment type="subcellular location">
    <subcellularLocation>
        <location evidence="1">Membrane</location>
        <topology evidence="1">Single-pass membrane protein</topology>
    </subcellularLocation>
</comment>
<keyword evidence="10" id="KW-1133">Transmembrane helix</keyword>
<keyword evidence="5 9" id="KW-0560">Oxidoreductase</keyword>
<evidence type="ECO:0000256" key="5">
    <source>
        <dbReference type="ARBA" id="ARBA00023002"/>
    </source>
</evidence>
<name>A0A0B4VSR9_SALMI</name>
<dbReference type="PROSITE" id="PS00086">
    <property type="entry name" value="CYTOCHROME_P450"/>
    <property type="match status" value="1"/>
</dbReference>
<evidence type="ECO:0000256" key="9">
    <source>
        <dbReference type="RuleBase" id="RU000461"/>
    </source>
</evidence>
<dbReference type="PRINTS" id="PR00463">
    <property type="entry name" value="EP450I"/>
</dbReference>
<keyword evidence="3 8" id="KW-0349">Heme</keyword>
<evidence type="ECO:0000256" key="10">
    <source>
        <dbReference type="SAM" id="Phobius"/>
    </source>
</evidence>
<dbReference type="InterPro" id="IPR001128">
    <property type="entry name" value="Cyt_P450"/>
</dbReference>
<reference evidence="11" key="1">
    <citation type="journal article" date="2014" name="PLoS ONE">
        <title>Computational identification and systematic classification of novel Cytochrome P450 genes in Salvia miltiorrhiza.</title>
        <authorList>
            <person name="Chen H."/>
            <person name="Wu B."/>
            <person name="Nelson D.R."/>
            <person name="Wu K."/>
            <person name="Liu C."/>
        </authorList>
    </citation>
    <scope>NUCLEOTIDE SEQUENCE</scope>
</reference>
<dbReference type="InterPro" id="IPR050651">
    <property type="entry name" value="Plant_Cytochrome_P450_Monoox"/>
</dbReference>
<sequence length="498" mass="55767">MENQSYFLVVMLPFVLVILIFKHFSSHQSKNSPPSPPAVPLVGHLHLIKNPLHLSLASLASRYGPIFSLRVGCKSFLVVSSPSAVEECFTKNDIVFADRPTSMAGDHLTYNYAAYTWSPYSHLWRVLRRMSVVQLFSSHSLQKSAQIREQEMLQILRLLHKESGKKVDLNNLISTYSFNIVMRSIAGKRCVEEEEIGTEAGREILRQIRGLFSPTVLLGPCDYFPVLRWIGYKGMEKKAVLMQKKRDEFLQALVDEVRDKSTRSAAEEKRSTNLIEALLSVQASEPHVIKSLLVVMLTAGTDTSALTTEWAMSNLVSQPEVLQKLRQEIDANVGHDHLLSEADLPNLPYLGRVVKETLRLHPAAPLLLPHLSSQDCRVGGYKIPKGTILLVNAWAVHHDPGLWDEPEKFDPERFEGAVEMEMGRDGNHRFLPFGIGRRACPGAGMALRTVSLALGAFVQCFEWEHVEMDFGANLGVTLHKAKPLEAVCLVRNQAAHLL</sequence>
<keyword evidence="10" id="KW-0472">Membrane</keyword>
<keyword evidence="6 8" id="KW-0408">Iron</keyword>
<evidence type="ECO:0000256" key="2">
    <source>
        <dbReference type="ARBA" id="ARBA00010617"/>
    </source>
</evidence>
<dbReference type="InterPro" id="IPR036396">
    <property type="entry name" value="Cyt_P450_sf"/>
</dbReference>
<organism evidence="11">
    <name type="scientific">Salvia miltiorrhiza</name>
    <name type="common">Chinese sage</name>
    <dbReference type="NCBI Taxonomy" id="226208"/>
    <lineage>
        <taxon>Eukaryota</taxon>
        <taxon>Viridiplantae</taxon>
        <taxon>Streptophyta</taxon>
        <taxon>Embryophyta</taxon>
        <taxon>Tracheophyta</taxon>
        <taxon>Spermatophyta</taxon>
        <taxon>Magnoliopsida</taxon>
        <taxon>eudicotyledons</taxon>
        <taxon>Gunneridae</taxon>
        <taxon>Pentapetalae</taxon>
        <taxon>asterids</taxon>
        <taxon>lamiids</taxon>
        <taxon>Lamiales</taxon>
        <taxon>Lamiaceae</taxon>
        <taxon>Nepetoideae</taxon>
        <taxon>Mentheae</taxon>
        <taxon>Salviinae</taxon>
        <taxon>Salvia</taxon>
        <taxon>Salvia incertae sedis</taxon>
    </lineage>
</organism>
<dbReference type="Gene3D" id="1.10.630.10">
    <property type="entry name" value="Cytochrome P450"/>
    <property type="match status" value="1"/>
</dbReference>
<evidence type="ECO:0000256" key="8">
    <source>
        <dbReference type="PIRSR" id="PIRSR602401-1"/>
    </source>
</evidence>
<evidence type="ECO:0000256" key="1">
    <source>
        <dbReference type="ARBA" id="ARBA00004167"/>
    </source>
</evidence>
<evidence type="ECO:0000256" key="6">
    <source>
        <dbReference type="ARBA" id="ARBA00023004"/>
    </source>
</evidence>
<dbReference type="Pfam" id="PF00067">
    <property type="entry name" value="p450"/>
    <property type="match status" value="1"/>
</dbReference>
<dbReference type="SMR" id="A0A0B4VSR9"/>
<dbReference type="InterPro" id="IPR017972">
    <property type="entry name" value="Cyt_P450_CS"/>
</dbReference>
<comment type="similarity">
    <text evidence="2 9">Belongs to the cytochrome P450 family.</text>
</comment>